<name>A0AAW1VJY0_RUBAR</name>
<feature type="region of interest" description="Disordered" evidence="1">
    <location>
        <begin position="197"/>
        <end position="243"/>
    </location>
</feature>
<protein>
    <submittedName>
        <fullName evidence="2">Uncharacterized protein</fullName>
    </submittedName>
</protein>
<keyword evidence="3" id="KW-1185">Reference proteome</keyword>
<comment type="caution">
    <text evidence="2">The sequence shown here is derived from an EMBL/GenBank/DDBJ whole genome shotgun (WGS) entry which is preliminary data.</text>
</comment>
<reference evidence="2 3" key="1">
    <citation type="journal article" date="2023" name="G3 (Bethesda)">
        <title>A chromosome-length genome assembly and annotation of blackberry (Rubus argutus, cv. 'Hillquist').</title>
        <authorList>
            <person name="Bruna T."/>
            <person name="Aryal R."/>
            <person name="Dudchenko O."/>
            <person name="Sargent D.J."/>
            <person name="Mead D."/>
            <person name="Buti M."/>
            <person name="Cavallini A."/>
            <person name="Hytonen T."/>
            <person name="Andres J."/>
            <person name="Pham M."/>
            <person name="Weisz D."/>
            <person name="Mascagni F."/>
            <person name="Usai G."/>
            <person name="Natali L."/>
            <person name="Bassil N."/>
            <person name="Fernandez G.E."/>
            <person name="Lomsadze A."/>
            <person name="Armour M."/>
            <person name="Olukolu B."/>
            <person name="Poorten T."/>
            <person name="Britton C."/>
            <person name="Davik J."/>
            <person name="Ashrafi H."/>
            <person name="Aiden E.L."/>
            <person name="Borodovsky M."/>
            <person name="Worthington M."/>
        </authorList>
    </citation>
    <scope>NUCLEOTIDE SEQUENCE [LARGE SCALE GENOMIC DNA]</scope>
    <source>
        <strain evidence="2">PI 553951</strain>
    </source>
</reference>
<organism evidence="2 3">
    <name type="scientific">Rubus argutus</name>
    <name type="common">Southern blackberry</name>
    <dbReference type="NCBI Taxonomy" id="59490"/>
    <lineage>
        <taxon>Eukaryota</taxon>
        <taxon>Viridiplantae</taxon>
        <taxon>Streptophyta</taxon>
        <taxon>Embryophyta</taxon>
        <taxon>Tracheophyta</taxon>
        <taxon>Spermatophyta</taxon>
        <taxon>Magnoliopsida</taxon>
        <taxon>eudicotyledons</taxon>
        <taxon>Gunneridae</taxon>
        <taxon>Pentapetalae</taxon>
        <taxon>rosids</taxon>
        <taxon>fabids</taxon>
        <taxon>Rosales</taxon>
        <taxon>Rosaceae</taxon>
        <taxon>Rosoideae</taxon>
        <taxon>Rosoideae incertae sedis</taxon>
        <taxon>Rubus</taxon>
    </lineage>
</organism>
<evidence type="ECO:0000256" key="1">
    <source>
        <dbReference type="SAM" id="MobiDB-lite"/>
    </source>
</evidence>
<feature type="compositionally biased region" description="Polar residues" evidence="1">
    <location>
        <begin position="199"/>
        <end position="215"/>
    </location>
</feature>
<gene>
    <name evidence="2" type="ORF">M0R45_002243</name>
</gene>
<accession>A0AAW1VJY0</accession>
<evidence type="ECO:0000313" key="3">
    <source>
        <dbReference type="Proteomes" id="UP001457282"/>
    </source>
</evidence>
<dbReference type="AlphaFoldDB" id="A0AAW1VJY0"/>
<evidence type="ECO:0000313" key="2">
    <source>
        <dbReference type="EMBL" id="KAK9901166.1"/>
    </source>
</evidence>
<dbReference type="EMBL" id="JBEDUW010000326">
    <property type="protein sequence ID" value="KAK9901166.1"/>
    <property type="molecule type" value="Genomic_DNA"/>
</dbReference>
<dbReference type="Proteomes" id="UP001457282">
    <property type="component" value="Unassembled WGS sequence"/>
</dbReference>
<sequence length="326" mass="35879">MPLFPSQRRNQPPPPPHIDGDSSRAQTRVCSALCPRLTYPVAVFTATASNLPSRFSPSPITTPPSLEACGGYGFTKLPPASITSKQPPAITRNSQRSQFTVSKFTEPKLDASLIICNAAVIKLISSIQSPAPRRRIDVPSVTNHRCRGRSSASLLSPCLTTSMNPFSSPHRFSLCCAMPESHPRRRRSRITITALFKSPTAQPAANQAVATPPNSSHREDQPFPCSRRRRRQPSPQPLPPLCPGRSCLDSSPCPSHAESSRRRSEPLILTITASLSAVNCRRRRSPPSSHLQSLTVSLWPLCVHEEENEIEEEHVRNRVEKSKGLK</sequence>
<proteinExistence type="predicted"/>
<feature type="region of interest" description="Disordered" evidence="1">
    <location>
        <begin position="1"/>
        <end position="24"/>
    </location>
</feature>